<dbReference type="Proteomes" id="UP000712600">
    <property type="component" value="Unassembled WGS sequence"/>
</dbReference>
<dbReference type="EMBL" id="QGKX02001521">
    <property type="protein sequence ID" value="KAF3513181.1"/>
    <property type="molecule type" value="Genomic_DNA"/>
</dbReference>
<gene>
    <name evidence="1" type="ORF">F2Q69_00006618</name>
</gene>
<evidence type="ECO:0000313" key="1">
    <source>
        <dbReference type="EMBL" id="KAF3513181.1"/>
    </source>
</evidence>
<protein>
    <submittedName>
        <fullName evidence="1">Uncharacterized protein</fullName>
    </submittedName>
</protein>
<proteinExistence type="predicted"/>
<evidence type="ECO:0000313" key="2">
    <source>
        <dbReference type="Proteomes" id="UP000712600"/>
    </source>
</evidence>
<organism evidence="1 2">
    <name type="scientific">Brassica cretica</name>
    <name type="common">Mustard</name>
    <dbReference type="NCBI Taxonomy" id="69181"/>
    <lineage>
        <taxon>Eukaryota</taxon>
        <taxon>Viridiplantae</taxon>
        <taxon>Streptophyta</taxon>
        <taxon>Embryophyta</taxon>
        <taxon>Tracheophyta</taxon>
        <taxon>Spermatophyta</taxon>
        <taxon>Magnoliopsida</taxon>
        <taxon>eudicotyledons</taxon>
        <taxon>Gunneridae</taxon>
        <taxon>Pentapetalae</taxon>
        <taxon>rosids</taxon>
        <taxon>malvids</taxon>
        <taxon>Brassicales</taxon>
        <taxon>Brassicaceae</taxon>
        <taxon>Brassiceae</taxon>
        <taxon>Brassica</taxon>
    </lineage>
</organism>
<sequence>MRRIRLRSDGSHTAVFCLRGSPLVGPASSVGEDDLAEWRERYSLPPFVALRVPTLEECASSYIPGEIAIYEAFFESGLRGGGLSEISSSELNLPGWRILIAIQNLGNLEYLSLVSTRFCLRIWLPLMEEKGDFISVLVAACQSGKNFRKETERTGLQQKMAGEIFVYEAPRILLSLGLIMPLRKEKAPFFGPDRFLLIAARKHVGNFADDPFVAYQEAAKVMSAKK</sequence>
<comment type="caution">
    <text evidence="1">The sequence shown here is derived from an EMBL/GenBank/DDBJ whole genome shotgun (WGS) entry which is preliminary data.</text>
</comment>
<dbReference type="AlphaFoldDB" id="A0A8S9PG87"/>
<reference evidence="1" key="1">
    <citation type="submission" date="2019-12" db="EMBL/GenBank/DDBJ databases">
        <title>Genome sequencing and annotation of Brassica cretica.</title>
        <authorList>
            <person name="Studholme D.J."/>
            <person name="Sarris P."/>
        </authorList>
    </citation>
    <scope>NUCLEOTIDE SEQUENCE</scope>
    <source>
        <strain evidence="1">PFS-109/04</strain>
        <tissue evidence="1">Leaf</tissue>
    </source>
</reference>
<name>A0A8S9PG87_BRACR</name>
<accession>A0A8S9PG87</accession>